<accession>A0A6P0CHT2</accession>
<dbReference type="Proteomes" id="UP000468591">
    <property type="component" value="Unassembled WGS sequence"/>
</dbReference>
<feature type="transmembrane region" description="Helical" evidence="7">
    <location>
        <begin position="525"/>
        <end position="543"/>
    </location>
</feature>
<feature type="transmembrane region" description="Helical" evidence="7">
    <location>
        <begin position="604"/>
        <end position="626"/>
    </location>
</feature>
<feature type="transmembrane region" description="Helical" evidence="7">
    <location>
        <begin position="64"/>
        <end position="82"/>
    </location>
</feature>
<organism evidence="9 10">
    <name type="scientific">Sulfitobacter sediminilitoris</name>
    <dbReference type="NCBI Taxonomy" id="2698830"/>
    <lineage>
        <taxon>Bacteria</taxon>
        <taxon>Pseudomonadati</taxon>
        <taxon>Pseudomonadota</taxon>
        <taxon>Alphaproteobacteria</taxon>
        <taxon>Rhodobacterales</taxon>
        <taxon>Roseobacteraceae</taxon>
        <taxon>Sulfitobacter</taxon>
    </lineage>
</organism>
<evidence type="ECO:0000313" key="9">
    <source>
        <dbReference type="EMBL" id="NEK24950.1"/>
    </source>
</evidence>
<keyword evidence="6 7" id="KW-0472">Membrane</keyword>
<proteinExistence type="predicted"/>
<feature type="transmembrane region" description="Helical" evidence="7">
    <location>
        <begin position="148"/>
        <end position="173"/>
    </location>
</feature>
<evidence type="ECO:0000256" key="6">
    <source>
        <dbReference type="ARBA" id="ARBA00023136"/>
    </source>
</evidence>
<dbReference type="InterPro" id="IPR006037">
    <property type="entry name" value="RCK_C"/>
</dbReference>
<evidence type="ECO:0000256" key="4">
    <source>
        <dbReference type="ARBA" id="ARBA00022737"/>
    </source>
</evidence>
<feature type="transmembrane region" description="Helical" evidence="7">
    <location>
        <begin position="490"/>
        <end position="513"/>
    </location>
</feature>
<dbReference type="SUPFAM" id="SSF116726">
    <property type="entry name" value="TrkA C-terminal domain-like"/>
    <property type="match status" value="2"/>
</dbReference>
<dbReference type="AlphaFoldDB" id="A0A6P0CHT2"/>
<feature type="transmembrane region" description="Helical" evidence="7">
    <location>
        <begin position="438"/>
        <end position="455"/>
    </location>
</feature>
<dbReference type="RefSeq" id="WP_164356080.1">
    <property type="nucleotide sequence ID" value="NZ_JAABNT010000029.1"/>
</dbReference>
<dbReference type="InterPro" id="IPR004680">
    <property type="entry name" value="Cit_transptr-like_dom"/>
</dbReference>
<evidence type="ECO:0000256" key="7">
    <source>
        <dbReference type="SAM" id="Phobius"/>
    </source>
</evidence>
<keyword evidence="4" id="KW-0677">Repeat</keyword>
<dbReference type="PROSITE" id="PS51202">
    <property type="entry name" value="RCK_C"/>
    <property type="match status" value="1"/>
</dbReference>
<dbReference type="GO" id="GO:0008324">
    <property type="term" value="F:monoatomic cation transmembrane transporter activity"/>
    <property type="evidence" value="ECO:0007669"/>
    <property type="project" value="InterPro"/>
</dbReference>
<comment type="subcellular location">
    <subcellularLocation>
        <location evidence="1">Membrane</location>
        <topology evidence="1">Multi-pass membrane protein</topology>
    </subcellularLocation>
</comment>
<dbReference type="GO" id="GO:0005886">
    <property type="term" value="C:plasma membrane"/>
    <property type="evidence" value="ECO:0007669"/>
    <property type="project" value="TreeGrafter"/>
</dbReference>
<comment type="caution">
    <text evidence="9">The sequence shown here is derived from an EMBL/GenBank/DDBJ whole genome shotgun (WGS) entry which is preliminary data.</text>
</comment>
<evidence type="ECO:0000256" key="1">
    <source>
        <dbReference type="ARBA" id="ARBA00004141"/>
    </source>
</evidence>
<dbReference type="Pfam" id="PF03600">
    <property type="entry name" value="CitMHS"/>
    <property type="match status" value="1"/>
</dbReference>
<keyword evidence="3 7" id="KW-0812">Transmembrane</keyword>
<dbReference type="InterPro" id="IPR036721">
    <property type="entry name" value="RCK_C_sf"/>
</dbReference>
<dbReference type="Gene3D" id="3.30.70.1450">
    <property type="entry name" value="Regulator of K+ conductance, C-terminal domain"/>
    <property type="match status" value="1"/>
</dbReference>
<evidence type="ECO:0000256" key="5">
    <source>
        <dbReference type="ARBA" id="ARBA00022989"/>
    </source>
</evidence>
<feature type="transmembrane region" description="Helical" evidence="7">
    <location>
        <begin position="6"/>
        <end position="26"/>
    </location>
</feature>
<evidence type="ECO:0000313" key="10">
    <source>
        <dbReference type="Proteomes" id="UP000468591"/>
    </source>
</evidence>
<keyword evidence="10" id="KW-1185">Reference proteome</keyword>
<dbReference type="PANTHER" id="PTHR43652:SF2">
    <property type="entry name" value="BASIC AMINO ACID ANTIPORTER YFCC-RELATED"/>
    <property type="match status" value="1"/>
</dbReference>
<dbReference type="GO" id="GO:0006813">
    <property type="term" value="P:potassium ion transport"/>
    <property type="evidence" value="ECO:0007669"/>
    <property type="project" value="InterPro"/>
</dbReference>
<dbReference type="EMBL" id="JAABNT010000029">
    <property type="protein sequence ID" value="NEK24950.1"/>
    <property type="molecule type" value="Genomic_DNA"/>
</dbReference>
<evidence type="ECO:0000256" key="3">
    <source>
        <dbReference type="ARBA" id="ARBA00022692"/>
    </source>
</evidence>
<feature type="transmembrane region" description="Helical" evidence="7">
    <location>
        <begin position="33"/>
        <end position="52"/>
    </location>
</feature>
<evidence type="ECO:0000259" key="8">
    <source>
        <dbReference type="PROSITE" id="PS51202"/>
    </source>
</evidence>
<reference evidence="9 10" key="1">
    <citation type="submission" date="2020-01" db="EMBL/GenBank/DDBJ databases">
        <title>Sulfitobacter sediminilitoris sp. nov., isolated from a tidal flat.</title>
        <authorList>
            <person name="Park S."/>
            <person name="Yoon J.-H."/>
        </authorList>
    </citation>
    <scope>NUCLEOTIDE SEQUENCE [LARGE SCALE GENOMIC DNA]</scope>
    <source>
        <strain evidence="9 10">JBTF-M27</strain>
    </source>
</reference>
<gene>
    <name evidence="9" type="ORF">GV827_21505</name>
</gene>
<feature type="domain" description="RCK C-terminal" evidence="8">
    <location>
        <begin position="328"/>
        <end position="421"/>
    </location>
</feature>
<dbReference type="InterPro" id="IPR051679">
    <property type="entry name" value="DASS-Related_Transporters"/>
</dbReference>
<dbReference type="PANTHER" id="PTHR43652">
    <property type="entry name" value="BASIC AMINO ACID ANTIPORTER YFCC-RELATED"/>
    <property type="match status" value="1"/>
</dbReference>
<keyword evidence="5 7" id="KW-1133">Transmembrane helix</keyword>
<keyword evidence="2" id="KW-0813">Transport</keyword>
<protein>
    <submittedName>
        <fullName evidence="9">SLC13 family permease</fullName>
    </submittedName>
</protein>
<feature type="transmembrane region" description="Helical" evidence="7">
    <location>
        <begin position="461"/>
        <end position="478"/>
    </location>
</feature>
<feature type="transmembrane region" description="Helical" evidence="7">
    <location>
        <begin position="550"/>
        <end position="576"/>
    </location>
</feature>
<sequence>METISLTFEMAVVLALLVFTILLFVSEVVRIDFAAILVMVLLGLLSQLPGLASLADVSQLFNGLASNAVVSIIAVMIIGAGLDKTGLMSKVAALILKYGGNSEGRVVPIISGTVGVISSFMQNVGAAALFLPVVSRISVRTEIPLSRLLMPMGFCAILGGTITMVGSSPLILLNDLILTANQSLPGSQQMDTFGLFSVTPVGIALVATGILYFVIFGRWVLPATKKGGDATSGRSMKEYLKELYGLKTDIFEITIPEGNAVVGETFDDVIQRYHVYIIGSAYQGKTWFAPVIQTEITAPCRLAVLGRKKEVQHMAQDAGFILHEKLDVFAEDYAPTRSGVAEVVIPPGSSLIGKCAHDVVFRKTYGASMLAIHRGEETLSLVATEDHEPTQIGEVPFRAGDTLVILSTWEALTRLSRDRDFVVVTTDFPQEELRPTKVSWALLFFAISLFLILFTDLRLSLCLLTGAVGMILTGVLDIDDAYEAVSWSTVFLLASLIPLGQAVQSSGTAAWIAQQVLILLDGWPLWSLQAGLAIIATIFTLIMSNVGATVLLVPLAVSIAVAAGGDPAIFALTVAISTSNSFLIPTHQVNALIMGPAGYKVTDFIKSGGIMTILFLVVSLSVLNLIV</sequence>
<feature type="transmembrane region" description="Helical" evidence="7">
    <location>
        <begin position="193"/>
        <end position="216"/>
    </location>
</feature>
<evidence type="ECO:0000256" key="2">
    <source>
        <dbReference type="ARBA" id="ARBA00022448"/>
    </source>
</evidence>
<name>A0A6P0CHT2_9RHOB</name>